<name>A0A975PF66_9MICC</name>
<reference evidence="3" key="1">
    <citation type="submission" date="2021-06" db="EMBL/GenBank/DDBJ databases">
        <title>Novel species in genus Arthrobacter.</title>
        <authorList>
            <person name="Zhang G."/>
        </authorList>
    </citation>
    <scope>NUCLEOTIDE SEQUENCE</scope>
    <source>
        <strain evidence="3">Zg-ZUI122</strain>
    </source>
</reference>
<evidence type="ECO:0000313" key="4">
    <source>
        <dbReference type="Proteomes" id="UP000680588"/>
    </source>
</evidence>
<feature type="region of interest" description="Disordered" evidence="1">
    <location>
        <begin position="53"/>
        <end position="77"/>
    </location>
</feature>
<evidence type="ECO:0000313" key="3">
    <source>
        <dbReference type="EMBL" id="QWQ35994.1"/>
    </source>
</evidence>
<dbReference type="KEGG" id="asun:KG104_16365"/>
<dbReference type="AlphaFoldDB" id="A0A975PF66"/>
<dbReference type="EMBL" id="CP076456">
    <property type="protein sequence ID" value="QWQ35994.1"/>
    <property type="molecule type" value="Genomic_DNA"/>
</dbReference>
<dbReference type="Proteomes" id="UP000680588">
    <property type="component" value="Chromosome"/>
</dbReference>
<evidence type="ECO:0000259" key="2">
    <source>
        <dbReference type="Pfam" id="PF11160"/>
    </source>
</evidence>
<dbReference type="Pfam" id="PF11160">
    <property type="entry name" value="Hva1_TUDOR"/>
    <property type="match status" value="1"/>
</dbReference>
<protein>
    <submittedName>
        <fullName evidence="3">DUF2945 domain-containing protein</fullName>
    </submittedName>
</protein>
<feature type="domain" description="Hypervirulence associated protein TUDOR" evidence="2">
    <location>
        <begin position="14"/>
        <end position="72"/>
    </location>
</feature>
<sequence>MTNSPDANPRYAVGDQVRWNYRGSDISGQVTEIHTADFEFMGRVRACSEDEPQYKVRSDSSHRHAVHKGSALRAAED</sequence>
<organism evidence="3 4">
    <name type="scientific">Arthrobacter sunyaminii</name>
    <dbReference type="NCBI Taxonomy" id="2816859"/>
    <lineage>
        <taxon>Bacteria</taxon>
        <taxon>Bacillati</taxon>
        <taxon>Actinomycetota</taxon>
        <taxon>Actinomycetes</taxon>
        <taxon>Micrococcales</taxon>
        <taxon>Micrococcaceae</taxon>
        <taxon>Arthrobacter</taxon>
    </lineage>
</organism>
<accession>A0A975PF66</accession>
<dbReference type="InterPro" id="IPR021331">
    <property type="entry name" value="Hva1_TUDOR"/>
</dbReference>
<evidence type="ECO:0000256" key="1">
    <source>
        <dbReference type="SAM" id="MobiDB-lite"/>
    </source>
</evidence>
<gene>
    <name evidence="3" type="ORF">KG104_16365</name>
</gene>
<proteinExistence type="predicted"/>
<dbReference type="RefSeq" id="WP_104053201.1">
    <property type="nucleotide sequence ID" value="NZ_CP076456.1"/>
</dbReference>
<feature type="compositionally biased region" description="Basic and acidic residues" evidence="1">
    <location>
        <begin position="53"/>
        <end position="62"/>
    </location>
</feature>
<keyword evidence="4" id="KW-1185">Reference proteome</keyword>
<dbReference type="Gene3D" id="2.30.30.1060">
    <property type="match status" value="1"/>
</dbReference>